<dbReference type="Proteomes" id="UP000222542">
    <property type="component" value="Unassembled WGS sequence"/>
</dbReference>
<dbReference type="OMA" id="LERYACM"/>
<reference evidence="1 2" key="2">
    <citation type="journal article" date="2017" name="Genome Biol.">
        <title>New reference genome sequences of hot pepper reveal the massive evolution of plant disease-resistance genes by retroduplication.</title>
        <authorList>
            <person name="Kim S."/>
            <person name="Park J."/>
            <person name="Yeom S.I."/>
            <person name="Kim Y.M."/>
            <person name="Seo E."/>
            <person name="Kim K.T."/>
            <person name="Kim M.S."/>
            <person name="Lee J.M."/>
            <person name="Cheong K."/>
            <person name="Shin H.S."/>
            <person name="Kim S.B."/>
            <person name="Han K."/>
            <person name="Lee J."/>
            <person name="Park M."/>
            <person name="Lee H.A."/>
            <person name="Lee H.Y."/>
            <person name="Lee Y."/>
            <person name="Oh S."/>
            <person name="Lee J.H."/>
            <person name="Choi E."/>
            <person name="Choi E."/>
            <person name="Lee S.E."/>
            <person name="Jeon J."/>
            <person name="Kim H."/>
            <person name="Choi G."/>
            <person name="Song H."/>
            <person name="Lee J."/>
            <person name="Lee S.C."/>
            <person name="Kwon J.K."/>
            <person name="Lee H.Y."/>
            <person name="Koo N."/>
            <person name="Hong Y."/>
            <person name="Kim R.W."/>
            <person name="Kang W.H."/>
            <person name="Huh J.H."/>
            <person name="Kang B.C."/>
            <person name="Yang T.J."/>
            <person name="Lee Y.H."/>
            <person name="Bennetzen J.L."/>
            <person name="Choi D."/>
        </authorList>
    </citation>
    <scope>NUCLEOTIDE SEQUENCE [LARGE SCALE GENOMIC DNA]</scope>
    <source>
        <strain evidence="2">cv. CM334</strain>
    </source>
</reference>
<comment type="caution">
    <text evidence="1">The sequence shown here is derived from an EMBL/GenBank/DDBJ whole genome shotgun (WGS) entry which is preliminary data.</text>
</comment>
<dbReference type="PANTHER" id="PTHR33491">
    <property type="entry name" value="OSJNBA0016N04.9 PROTEIN"/>
    <property type="match status" value="1"/>
</dbReference>
<proteinExistence type="predicted"/>
<dbReference type="Gene3D" id="2.10.25.10">
    <property type="entry name" value="Laminin"/>
    <property type="match status" value="1"/>
</dbReference>
<organism evidence="1 2">
    <name type="scientific">Capsicum annuum</name>
    <name type="common">Capsicum pepper</name>
    <dbReference type="NCBI Taxonomy" id="4072"/>
    <lineage>
        <taxon>Eukaryota</taxon>
        <taxon>Viridiplantae</taxon>
        <taxon>Streptophyta</taxon>
        <taxon>Embryophyta</taxon>
        <taxon>Tracheophyta</taxon>
        <taxon>Spermatophyta</taxon>
        <taxon>Magnoliopsida</taxon>
        <taxon>eudicotyledons</taxon>
        <taxon>Gunneridae</taxon>
        <taxon>Pentapetalae</taxon>
        <taxon>asterids</taxon>
        <taxon>lamiids</taxon>
        <taxon>Solanales</taxon>
        <taxon>Solanaceae</taxon>
        <taxon>Solanoideae</taxon>
        <taxon>Capsiceae</taxon>
        <taxon>Capsicum</taxon>
    </lineage>
</organism>
<dbReference type="EMBL" id="AYRZ02000004">
    <property type="protein sequence ID" value="PHT84744.1"/>
    <property type="molecule type" value="Genomic_DNA"/>
</dbReference>
<dbReference type="Gramene" id="PHT84744">
    <property type="protein sequence ID" value="PHT84744"/>
    <property type="gene ID" value="T459_13187"/>
</dbReference>
<evidence type="ECO:0000313" key="2">
    <source>
        <dbReference type="Proteomes" id="UP000222542"/>
    </source>
</evidence>
<sequence>MKGENFTSGCISLCSKKEGIIEGYYSGIGCCATAIPKGLKTLNNHTNVSSFNPCGYTFLAESDKFVFNSSNLSNSSFGEKVTEKVPVVLDWAIGNDYACGENSICVDSETGLGGYRCSFNPGYQGNLYVSPGCTDINECENNNPCDGICNVIPGG</sequence>
<protein>
    <submittedName>
        <fullName evidence="1">Uncharacterized protein</fullName>
    </submittedName>
</protein>
<accession>A0A2G2ZS14</accession>
<dbReference type="AlphaFoldDB" id="A0A2G2ZS14"/>
<name>A0A2G2ZS14_CAPAN</name>
<gene>
    <name evidence="1" type="ORF">T459_13187</name>
</gene>
<evidence type="ECO:0000313" key="1">
    <source>
        <dbReference type="EMBL" id="PHT84744.1"/>
    </source>
</evidence>
<reference evidence="1 2" key="1">
    <citation type="journal article" date="2014" name="Nat. Genet.">
        <title>Genome sequence of the hot pepper provides insights into the evolution of pungency in Capsicum species.</title>
        <authorList>
            <person name="Kim S."/>
            <person name="Park M."/>
            <person name="Yeom S.I."/>
            <person name="Kim Y.M."/>
            <person name="Lee J.M."/>
            <person name="Lee H.A."/>
            <person name="Seo E."/>
            <person name="Choi J."/>
            <person name="Cheong K."/>
            <person name="Kim K.T."/>
            <person name="Jung K."/>
            <person name="Lee G.W."/>
            <person name="Oh S.K."/>
            <person name="Bae C."/>
            <person name="Kim S.B."/>
            <person name="Lee H.Y."/>
            <person name="Kim S.Y."/>
            <person name="Kim M.S."/>
            <person name="Kang B.C."/>
            <person name="Jo Y.D."/>
            <person name="Yang H.B."/>
            <person name="Jeong H.J."/>
            <person name="Kang W.H."/>
            <person name="Kwon J.K."/>
            <person name="Shin C."/>
            <person name="Lim J.Y."/>
            <person name="Park J.H."/>
            <person name="Huh J.H."/>
            <person name="Kim J.S."/>
            <person name="Kim B.D."/>
            <person name="Cohen O."/>
            <person name="Paran I."/>
            <person name="Suh M.C."/>
            <person name="Lee S.B."/>
            <person name="Kim Y.K."/>
            <person name="Shin Y."/>
            <person name="Noh S.J."/>
            <person name="Park J."/>
            <person name="Seo Y.S."/>
            <person name="Kwon S.Y."/>
            <person name="Kim H.A."/>
            <person name="Park J.M."/>
            <person name="Kim H.J."/>
            <person name="Choi S.B."/>
            <person name="Bosland P.W."/>
            <person name="Reeves G."/>
            <person name="Jo S.H."/>
            <person name="Lee B.W."/>
            <person name="Cho H.T."/>
            <person name="Choi H.S."/>
            <person name="Lee M.S."/>
            <person name="Yu Y."/>
            <person name="Do Choi Y."/>
            <person name="Park B.S."/>
            <person name="van Deynze A."/>
            <person name="Ashrafi H."/>
            <person name="Hill T."/>
            <person name="Kim W.T."/>
            <person name="Pai H.S."/>
            <person name="Ahn H.K."/>
            <person name="Yeam I."/>
            <person name="Giovannoni J.J."/>
            <person name="Rose J.K."/>
            <person name="Sorensen I."/>
            <person name="Lee S.J."/>
            <person name="Kim R.W."/>
            <person name="Choi I.Y."/>
            <person name="Choi B.S."/>
            <person name="Lim J.S."/>
            <person name="Lee Y.H."/>
            <person name="Choi D."/>
        </authorList>
    </citation>
    <scope>NUCLEOTIDE SEQUENCE [LARGE SCALE GENOMIC DNA]</scope>
    <source>
        <strain evidence="2">cv. CM334</strain>
    </source>
</reference>
<keyword evidence="2" id="KW-1185">Reference proteome</keyword>
<dbReference type="STRING" id="4072.A0A2G2ZS14"/>